<evidence type="ECO:0000313" key="3">
    <source>
        <dbReference type="Proteomes" id="UP000245119"/>
    </source>
</evidence>
<keyword evidence="3" id="KW-1185">Reference proteome</keyword>
<feature type="region of interest" description="Disordered" evidence="1">
    <location>
        <begin position="221"/>
        <end position="240"/>
    </location>
</feature>
<dbReference type="InterPro" id="IPR001753">
    <property type="entry name" value="Enoyl-CoA_hydra/iso"/>
</dbReference>
<gene>
    <name evidence="2" type="ORF">C0Q70_19328</name>
</gene>
<evidence type="ECO:0000313" key="2">
    <source>
        <dbReference type="EMBL" id="PVD21161.1"/>
    </source>
</evidence>
<feature type="region of interest" description="Disordered" evidence="1">
    <location>
        <begin position="306"/>
        <end position="339"/>
    </location>
</feature>
<dbReference type="Proteomes" id="UP000245119">
    <property type="component" value="Linkage Group LG12"/>
</dbReference>
<feature type="compositionally biased region" description="Polar residues" evidence="1">
    <location>
        <begin position="8"/>
        <end position="19"/>
    </location>
</feature>
<protein>
    <submittedName>
        <fullName evidence="2">Uncharacterized protein</fullName>
    </submittedName>
</protein>
<dbReference type="Pfam" id="PF00378">
    <property type="entry name" value="ECH_1"/>
    <property type="match status" value="1"/>
</dbReference>
<dbReference type="InterPro" id="IPR029045">
    <property type="entry name" value="ClpP/crotonase-like_dom_sf"/>
</dbReference>
<dbReference type="CDD" id="cd06558">
    <property type="entry name" value="crotonase-like"/>
    <property type="match status" value="1"/>
</dbReference>
<dbReference type="AlphaFoldDB" id="A0A2T7NJ05"/>
<dbReference type="PANTHER" id="PTHR43684:SF11">
    <property type="entry name" value="CHROMO DOMAIN-CONTAINING PROTEIN"/>
    <property type="match status" value="1"/>
</dbReference>
<feature type="compositionally biased region" description="Polar residues" evidence="1">
    <location>
        <begin position="198"/>
        <end position="209"/>
    </location>
</feature>
<dbReference type="PANTHER" id="PTHR43684">
    <property type="match status" value="1"/>
</dbReference>
<evidence type="ECO:0000256" key="1">
    <source>
        <dbReference type="SAM" id="MobiDB-lite"/>
    </source>
</evidence>
<feature type="region of interest" description="Disordered" evidence="1">
    <location>
        <begin position="1"/>
        <end position="88"/>
    </location>
</feature>
<dbReference type="STRING" id="400727.A0A2T7NJ05"/>
<dbReference type="InterPro" id="IPR051053">
    <property type="entry name" value="ECH/Chromodomain_protein"/>
</dbReference>
<feature type="compositionally biased region" description="Basic and acidic residues" evidence="1">
    <location>
        <begin position="20"/>
        <end position="31"/>
    </location>
</feature>
<dbReference type="GO" id="GO:0005634">
    <property type="term" value="C:nucleus"/>
    <property type="evidence" value="ECO:0007669"/>
    <property type="project" value="TreeGrafter"/>
</dbReference>
<dbReference type="InterPro" id="IPR014748">
    <property type="entry name" value="Enoyl-CoA_hydra_C"/>
</dbReference>
<feature type="compositionally biased region" description="Acidic residues" evidence="1">
    <location>
        <begin position="148"/>
        <end position="158"/>
    </location>
</feature>
<dbReference type="SUPFAM" id="SSF52096">
    <property type="entry name" value="ClpP/crotonase"/>
    <property type="match status" value="1"/>
</dbReference>
<dbReference type="Gene3D" id="3.90.226.10">
    <property type="entry name" value="2-enoyl-CoA Hydratase, Chain A, domain 1"/>
    <property type="match status" value="1"/>
</dbReference>
<reference evidence="2 3" key="1">
    <citation type="submission" date="2018-04" db="EMBL/GenBank/DDBJ databases">
        <title>The genome of golden apple snail Pomacea canaliculata provides insight into stress tolerance and invasive adaptation.</title>
        <authorList>
            <person name="Liu C."/>
            <person name="Liu B."/>
            <person name="Ren Y."/>
            <person name="Zhang Y."/>
            <person name="Wang H."/>
            <person name="Li S."/>
            <person name="Jiang F."/>
            <person name="Yin L."/>
            <person name="Zhang G."/>
            <person name="Qian W."/>
            <person name="Fan W."/>
        </authorList>
    </citation>
    <scope>NUCLEOTIDE SEQUENCE [LARGE SCALE GENOMIC DNA]</scope>
    <source>
        <strain evidence="2">SZHN2017</strain>
        <tissue evidence="2">Muscle</tissue>
    </source>
</reference>
<comment type="caution">
    <text evidence="2">The sequence shown here is derived from an EMBL/GenBank/DDBJ whole genome shotgun (WGS) entry which is preliminary data.</text>
</comment>
<accession>A0A2T7NJ05</accession>
<feature type="compositionally biased region" description="Low complexity" evidence="1">
    <location>
        <begin position="319"/>
        <end position="330"/>
    </location>
</feature>
<name>A0A2T7NJ05_POMCA</name>
<dbReference type="GO" id="GO:0003714">
    <property type="term" value="F:transcription corepressor activity"/>
    <property type="evidence" value="ECO:0007669"/>
    <property type="project" value="TreeGrafter"/>
</dbReference>
<organism evidence="2 3">
    <name type="scientific">Pomacea canaliculata</name>
    <name type="common">Golden apple snail</name>
    <dbReference type="NCBI Taxonomy" id="400727"/>
    <lineage>
        <taxon>Eukaryota</taxon>
        <taxon>Metazoa</taxon>
        <taxon>Spiralia</taxon>
        <taxon>Lophotrochozoa</taxon>
        <taxon>Mollusca</taxon>
        <taxon>Gastropoda</taxon>
        <taxon>Caenogastropoda</taxon>
        <taxon>Architaenioglossa</taxon>
        <taxon>Ampullarioidea</taxon>
        <taxon>Ampullariidae</taxon>
        <taxon>Pomacea</taxon>
    </lineage>
</organism>
<feature type="region of interest" description="Disordered" evidence="1">
    <location>
        <begin position="127"/>
        <end position="209"/>
    </location>
</feature>
<dbReference type="Gene3D" id="1.10.12.10">
    <property type="entry name" value="Lyase 2-enoyl-coa Hydratase, Chain A, domain 2"/>
    <property type="match status" value="1"/>
</dbReference>
<proteinExistence type="predicted"/>
<dbReference type="OrthoDB" id="409763at2759"/>
<dbReference type="EMBL" id="PZQS01000012">
    <property type="protein sequence ID" value="PVD21161.1"/>
    <property type="molecule type" value="Genomic_DNA"/>
</dbReference>
<sequence>MDDRKKNTTISLSKKTPSITEKKTATKREGQLHSSYKKKKKIFSPLKRQLEVGSPGKKDDTKEKKQKLQIRKTGSLAKKYSKSKKKVNNYSTDNLANFVVDNAVNEMTPSVDNTERIAQTLYSKEKIPAYKTLQKSKHITDNNNSTFSEDEFDSDDDSILYSLNEPESGHKESEHKKHQKQKKSLSDKQSVKKLSKKASQTFGSSLLPSKNSRKRMSLLDFKKPKSKQKQAPFAHLLRPSSPTPFFTPLKAAAHSPLRGALMPSSSSLTMDSLVGDVPAYQAAPTGPLSPSSMSYKILLDDLPSQLHPRSKGSKKKENGSGVSSTTCGSGRDAGDNENIQVAEPIERRISVRATECVFRYKQIVVKKCHRYTQIWLNTQTTLKNAFNPSVVQEVVAALNTAKYDDSSLVLFGGIGNVFSSGTDLHFLVTGDRRVAARQMADALRELTKAFITFPKPVMAAVGGAAEGLGVALLCLCDVVYSSDKASFHLPYSNLSQTPEGCSSFTLPLALGLASANELLFGGRCITAMEAYQLGLVSHVFWPTALMQEVIPRAENMASCSAKVLEGTKLLIRSHHRTKLELTNETECNLLLERWSSNECQRAIEAYLANENNFSH</sequence>